<dbReference type="Pfam" id="PF02601">
    <property type="entry name" value="Exonuc_VII_L"/>
    <property type="match status" value="1"/>
</dbReference>
<comment type="similarity">
    <text evidence="5 6">Belongs to the XseA family.</text>
</comment>
<dbReference type="Proteomes" id="UP000620139">
    <property type="component" value="Unassembled WGS sequence"/>
</dbReference>
<feature type="domain" description="Exonuclease VII large subunit C-terminal" evidence="7">
    <location>
        <begin position="129"/>
        <end position="415"/>
    </location>
</feature>
<dbReference type="RefSeq" id="WP_198101709.1">
    <property type="nucleotide sequence ID" value="NZ_JAEDAL010000009.1"/>
</dbReference>
<reference evidence="9" key="1">
    <citation type="submission" date="2020-12" db="EMBL/GenBank/DDBJ databases">
        <title>The genome sequence of Inhella sp. 4Y17.</title>
        <authorList>
            <person name="Liu Y."/>
        </authorList>
    </citation>
    <scope>NUCLEOTIDE SEQUENCE</scope>
    <source>
        <strain evidence="9">4Y10</strain>
    </source>
</reference>
<evidence type="ECO:0000313" key="9">
    <source>
        <dbReference type="EMBL" id="MBH9554093.1"/>
    </source>
</evidence>
<name>A0A931J250_9BURK</name>
<dbReference type="InterPro" id="IPR025824">
    <property type="entry name" value="OB-fold_nuc-bd_dom"/>
</dbReference>
<organism evidence="9 10">
    <name type="scientific">Inhella gelatinilytica</name>
    <dbReference type="NCBI Taxonomy" id="2795030"/>
    <lineage>
        <taxon>Bacteria</taxon>
        <taxon>Pseudomonadati</taxon>
        <taxon>Pseudomonadota</taxon>
        <taxon>Betaproteobacteria</taxon>
        <taxon>Burkholderiales</taxon>
        <taxon>Sphaerotilaceae</taxon>
        <taxon>Inhella</taxon>
    </lineage>
</organism>
<evidence type="ECO:0000256" key="4">
    <source>
        <dbReference type="ARBA" id="ARBA00022839"/>
    </source>
</evidence>
<comment type="catalytic activity">
    <reaction evidence="5 6">
        <text>Exonucleolytic cleavage in either 5'- to 3'- or 3'- to 5'-direction to yield nucleoside 5'-phosphates.</text>
        <dbReference type="EC" id="3.1.11.6"/>
    </reaction>
</comment>
<dbReference type="NCBIfam" id="TIGR00237">
    <property type="entry name" value="xseA"/>
    <property type="match status" value="1"/>
</dbReference>
<evidence type="ECO:0000256" key="5">
    <source>
        <dbReference type="HAMAP-Rule" id="MF_00378"/>
    </source>
</evidence>
<dbReference type="AlphaFoldDB" id="A0A931J250"/>
<proteinExistence type="inferred from homology"/>
<keyword evidence="3 5" id="KW-0378">Hydrolase</keyword>
<protein>
    <recommendedName>
        <fullName evidence="5">Exodeoxyribonuclease 7 large subunit</fullName>
        <ecNumber evidence="5">3.1.11.6</ecNumber>
    </recommendedName>
    <alternativeName>
        <fullName evidence="5">Exodeoxyribonuclease VII large subunit</fullName>
        <shortName evidence="5">Exonuclease VII large subunit</shortName>
    </alternativeName>
</protein>
<comment type="subunit">
    <text evidence="5">Heterooligomer composed of large and small subunits.</text>
</comment>
<dbReference type="CDD" id="cd04489">
    <property type="entry name" value="ExoVII_LU_OBF"/>
    <property type="match status" value="1"/>
</dbReference>
<comment type="subcellular location">
    <subcellularLocation>
        <location evidence="5 6">Cytoplasm</location>
    </subcellularLocation>
</comment>
<dbReference type="PANTHER" id="PTHR30008">
    <property type="entry name" value="EXODEOXYRIBONUCLEASE 7 LARGE SUBUNIT"/>
    <property type="match status" value="1"/>
</dbReference>
<evidence type="ECO:0000256" key="1">
    <source>
        <dbReference type="ARBA" id="ARBA00022490"/>
    </source>
</evidence>
<dbReference type="PANTHER" id="PTHR30008:SF0">
    <property type="entry name" value="EXODEOXYRIBONUCLEASE 7 LARGE SUBUNIT"/>
    <property type="match status" value="1"/>
</dbReference>
<evidence type="ECO:0000259" key="7">
    <source>
        <dbReference type="Pfam" id="PF02601"/>
    </source>
</evidence>
<keyword evidence="1 5" id="KW-0963">Cytoplasm</keyword>
<evidence type="ECO:0000256" key="6">
    <source>
        <dbReference type="RuleBase" id="RU004355"/>
    </source>
</evidence>
<comment type="function">
    <text evidence="5">Bidirectionally degrades single-stranded DNA into large acid-insoluble oligonucleotides, which are then degraded further into small acid-soluble oligonucleotides.</text>
</comment>
<evidence type="ECO:0000256" key="3">
    <source>
        <dbReference type="ARBA" id="ARBA00022801"/>
    </source>
</evidence>
<dbReference type="GO" id="GO:0009318">
    <property type="term" value="C:exodeoxyribonuclease VII complex"/>
    <property type="evidence" value="ECO:0007669"/>
    <property type="project" value="UniProtKB-UniRule"/>
</dbReference>
<dbReference type="GO" id="GO:0003676">
    <property type="term" value="F:nucleic acid binding"/>
    <property type="evidence" value="ECO:0007669"/>
    <property type="project" value="InterPro"/>
</dbReference>
<evidence type="ECO:0000313" key="10">
    <source>
        <dbReference type="Proteomes" id="UP000620139"/>
    </source>
</evidence>
<gene>
    <name evidence="5 9" type="primary">xseA</name>
    <name evidence="9" type="ORF">I7X43_14705</name>
</gene>
<dbReference type="GO" id="GO:0005737">
    <property type="term" value="C:cytoplasm"/>
    <property type="evidence" value="ECO:0007669"/>
    <property type="project" value="UniProtKB-SubCell"/>
</dbReference>
<dbReference type="InterPro" id="IPR003753">
    <property type="entry name" value="Exonuc_VII_L"/>
</dbReference>
<keyword evidence="2 5" id="KW-0540">Nuclease</keyword>
<dbReference type="EC" id="3.1.11.6" evidence="5"/>
<keyword evidence="10" id="KW-1185">Reference proteome</keyword>
<dbReference type="EMBL" id="JAEDAL010000009">
    <property type="protein sequence ID" value="MBH9554093.1"/>
    <property type="molecule type" value="Genomic_DNA"/>
</dbReference>
<feature type="domain" description="OB-fold nucleic acid binding" evidence="8">
    <location>
        <begin position="10"/>
        <end position="106"/>
    </location>
</feature>
<dbReference type="Pfam" id="PF13742">
    <property type="entry name" value="tRNA_anti_2"/>
    <property type="match status" value="1"/>
</dbReference>
<dbReference type="InterPro" id="IPR020579">
    <property type="entry name" value="Exonuc_VII_lsu_C"/>
</dbReference>
<dbReference type="GO" id="GO:0006308">
    <property type="term" value="P:DNA catabolic process"/>
    <property type="evidence" value="ECO:0007669"/>
    <property type="project" value="UniProtKB-UniRule"/>
</dbReference>
<evidence type="ECO:0000259" key="8">
    <source>
        <dbReference type="Pfam" id="PF13742"/>
    </source>
</evidence>
<comment type="caution">
    <text evidence="9">The sequence shown here is derived from an EMBL/GenBank/DDBJ whole genome shotgun (WGS) entry which is preliminary data.</text>
</comment>
<evidence type="ECO:0000256" key="2">
    <source>
        <dbReference type="ARBA" id="ARBA00022722"/>
    </source>
</evidence>
<keyword evidence="4 5" id="KW-0269">Exonuclease</keyword>
<sequence length="432" mass="46776">MIPSTGSQAWSVAALLAELAHCLTQTFGVVTVEGELATFTRAASGHCYFSLKDASGAPALLRCALFRRAAQGLRFVPQEGQRVRVWGRLALYEPRGELQFIAEGMEPAGAGALYEQFLRLKAQLEEEGLFDPAHKRPLPRFPRSLGLITSASGAAVHDVCSVLARRAPHVSVVIYPSIVQGAEAPAQLLAALRLAEQRSEVDALLLVRGGGSMEDLWAFNDPELVRAVARCSVPVISGVGHETDVTLCDWAADVRAATPTAAAELAAGAQLEWLNRVDHLAASLAVALRGRLDHVGQRLDRAAVLLARPRLQRPQQRLLALQHRLRAAVAQRHRQEQERLNAMAHRLPSAVRGPLGAGRLRLARAQASLEALNPQRVLARGFAWLEGSAGQPLVKAAELRRDERISARLADGRATLRVEEITLPDAQVELGF</sequence>
<dbReference type="HAMAP" id="MF_00378">
    <property type="entry name" value="Exonuc_7_L"/>
    <property type="match status" value="1"/>
</dbReference>
<dbReference type="GO" id="GO:0008855">
    <property type="term" value="F:exodeoxyribonuclease VII activity"/>
    <property type="evidence" value="ECO:0007669"/>
    <property type="project" value="UniProtKB-UniRule"/>
</dbReference>
<accession>A0A931J250</accession>